<name>A0A2S2CQZ1_9PROT</name>
<dbReference type="InterPro" id="IPR029063">
    <property type="entry name" value="SAM-dependent_MTases_sf"/>
</dbReference>
<dbReference type="Gene3D" id="3.40.50.150">
    <property type="entry name" value="Vaccinia Virus protein VP39"/>
    <property type="match status" value="1"/>
</dbReference>
<dbReference type="InterPro" id="IPR020596">
    <property type="entry name" value="rRNA_Ade_Mease_Trfase_CS"/>
</dbReference>
<keyword evidence="3" id="KW-1185">Reference proteome</keyword>
<dbReference type="CDD" id="cd02440">
    <property type="entry name" value="AdoMet_MTases"/>
    <property type="match status" value="1"/>
</dbReference>
<gene>
    <name evidence="2" type="ORF">DEW08_12285</name>
</gene>
<organism evidence="2 3">
    <name type="scientific">Azospirillum thermophilum</name>
    <dbReference type="NCBI Taxonomy" id="2202148"/>
    <lineage>
        <taxon>Bacteria</taxon>
        <taxon>Pseudomonadati</taxon>
        <taxon>Pseudomonadota</taxon>
        <taxon>Alphaproteobacteria</taxon>
        <taxon>Rhodospirillales</taxon>
        <taxon>Azospirillaceae</taxon>
        <taxon>Azospirillum</taxon>
    </lineage>
</organism>
<keyword evidence="2" id="KW-0489">Methyltransferase</keyword>
<dbReference type="EMBL" id="CP029353">
    <property type="protein sequence ID" value="AWK86902.1"/>
    <property type="molecule type" value="Genomic_DNA"/>
</dbReference>
<protein>
    <submittedName>
        <fullName evidence="2">Phospholipid methyltransferase</fullName>
    </submittedName>
</protein>
<keyword evidence="2" id="KW-0808">Transferase</keyword>
<evidence type="ECO:0000313" key="2">
    <source>
        <dbReference type="EMBL" id="AWK86902.1"/>
    </source>
</evidence>
<dbReference type="GO" id="GO:0000179">
    <property type="term" value="F:rRNA (adenine-N6,N6-)-dimethyltransferase activity"/>
    <property type="evidence" value="ECO:0007669"/>
    <property type="project" value="InterPro"/>
</dbReference>
<evidence type="ECO:0000313" key="3">
    <source>
        <dbReference type="Proteomes" id="UP000245629"/>
    </source>
</evidence>
<dbReference type="PROSITE" id="PS01131">
    <property type="entry name" value="RRNA_A_DIMETH"/>
    <property type="match status" value="1"/>
</dbReference>
<keyword evidence="1" id="KW-0949">S-adenosyl-L-methionine</keyword>
<dbReference type="KEGG" id="azz:DEW08_12285"/>
<dbReference type="Proteomes" id="UP000245629">
    <property type="component" value="Chromosome 2"/>
</dbReference>
<dbReference type="AlphaFoldDB" id="A0A2S2CQZ1"/>
<evidence type="ECO:0000256" key="1">
    <source>
        <dbReference type="ARBA" id="ARBA00022691"/>
    </source>
</evidence>
<dbReference type="SUPFAM" id="SSF53335">
    <property type="entry name" value="S-adenosyl-L-methionine-dependent methyltransferases"/>
    <property type="match status" value="1"/>
</dbReference>
<sequence>MHPTDLSADRNDAPNAKWLFFKRWLANPLAMGSITPSSPSLRRIIGRNLVCGPDQVVVEFGGGTGAVTRAILEAGIPGDRVYSFEIDRELAGFLRGHYPDVTVIAEDCRKAAEVLGPELSGRVGTVIIGIPMITFPLEFQREVLDATFRIMPAGSRFLLYTYMPHSPLNRQALGLTGERVGFTPLNVPPASVWGYRRA</sequence>
<reference evidence="3" key="1">
    <citation type="submission" date="2018-05" db="EMBL/GenBank/DDBJ databases">
        <title>Azospirillum thermophila sp. nov., a novel isolated from hot spring.</title>
        <authorList>
            <person name="Zhao Z."/>
        </authorList>
    </citation>
    <scope>NUCLEOTIDE SEQUENCE [LARGE SCALE GENOMIC DNA]</scope>
    <source>
        <strain evidence="3">CFH 70021</strain>
    </source>
</reference>
<dbReference type="RefSeq" id="WP_109327488.1">
    <property type="nucleotide sequence ID" value="NZ_CP029353.1"/>
</dbReference>
<proteinExistence type="predicted"/>
<dbReference type="OrthoDB" id="9805585at2"/>
<accession>A0A2S2CQZ1</accession>